<sequence>MTTRATPKTAPSRVAQFILYGSLPIAAVIVVLWIWLLGMASDRFLVLLLVTSFVFGGGMTAVISLVTFSWFKERNDARAAALSATFPRSYLLHIVVTPSLHKQLRTAASVLGLPASKVRRNSYATLVSDPQAVRLFGGGRKPKQGIALPTDRLVQVFPGPYTNGVRTLTALNLGFAAEGGVVTLTMVPIDGSGVFVRSVKHADVLEEFPRMQAATHPQQSSGAALS</sequence>
<keyword evidence="3" id="KW-1185">Reference proteome</keyword>
<gene>
    <name evidence="2" type="ORF">LWF01_03160</name>
</gene>
<protein>
    <recommendedName>
        <fullName evidence="4">DUF502 domain-containing protein</fullName>
    </recommendedName>
</protein>
<evidence type="ECO:0000256" key="1">
    <source>
        <dbReference type="SAM" id="Phobius"/>
    </source>
</evidence>
<feature type="transmembrane region" description="Helical" evidence="1">
    <location>
        <begin position="44"/>
        <end position="68"/>
    </location>
</feature>
<accession>A0ABY8QUU1</accession>
<keyword evidence="1" id="KW-0812">Transmembrane</keyword>
<feature type="transmembrane region" description="Helical" evidence="1">
    <location>
        <begin position="17"/>
        <end position="38"/>
    </location>
</feature>
<keyword evidence="1" id="KW-0472">Membrane</keyword>
<keyword evidence="1" id="KW-1133">Transmembrane helix</keyword>
<dbReference type="Proteomes" id="UP001209083">
    <property type="component" value="Chromosome"/>
</dbReference>
<name>A0ABY8QUU1_9MICO</name>
<dbReference type="EMBL" id="CP090958">
    <property type="protein sequence ID" value="WGW12787.1"/>
    <property type="molecule type" value="Genomic_DNA"/>
</dbReference>
<evidence type="ECO:0008006" key="4">
    <source>
        <dbReference type="Google" id="ProtNLM"/>
    </source>
</evidence>
<proteinExistence type="predicted"/>
<evidence type="ECO:0000313" key="2">
    <source>
        <dbReference type="EMBL" id="WGW12787.1"/>
    </source>
</evidence>
<reference evidence="2 3" key="1">
    <citation type="submission" date="2023-05" db="EMBL/GenBank/DDBJ databases">
        <title>Lithophilousrod everest ZFBP1038 complete genpme.</title>
        <authorList>
            <person name="Tian M."/>
        </authorList>
    </citation>
    <scope>NUCLEOTIDE SEQUENCE [LARGE SCALE GENOMIC DNA]</scope>
    <source>
        <strain evidence="2 3">ZFBP1038</strain>
    </source>
</reference>
<organism evidence="2 3">
    <name type="scientific">Saxibacter everestensis</name>
    <dbReference type="NCBI Taxonomy" id="2909229"/>
    <lineage>
        <taxon>Bacteria</taxon>
        <taxon>Bacillati</taxon>
        <taxon>Actinomycetota</taxon>
        <taxon>Actinomycetes</taxon>
        <taxon>Micrococcales</taxon>
        <taxon>Brevibacteriaceae</taxon>
        <taxon>Saxibacter</taxon>
    </lineage>
</organism>
<evidence type="ECO:0000313" key="3">
    <source>
        <dbReference type="Proteomes" id="UP001209083"/>
    </source>
</evidence>
<dbReference type="RefSeq" id="WP_349639593.1">
    <property type="nucleotide sequence ID" value="NZ_CP090958.1"/>
</dbReference>